<dbReference type="STRING" id="1123755.SAMN05444714_0512"/>
<evidence type="ECO:0000256" key="4">
    <source>
        <dbReference type="SAM" id="SignalP"/>
    </source>
</evidence>
<keyword evidence="7" id="KW-1185">Reference proteome</keyword>
<keyword evidence="4" id="KW-0732">Signal</keyword>
<evidence type="ECO:0000259" key="5">
    <source>
        <dbReference type="PROSITE" id="PS50222"/>
    </source>
</evidence>
<evidence type="ECO:0000313" key="6">
    <source>
        <dbReference type="EMBL" id="SFS02418.1"/>
    </source>
</evidence>
<dbReference type="PROSITE" id="PS00018">
    <property type="entry name" value="EF_HAND_1"/>
    <property type="match status" value="2"/>
</dbReference>
<organism evidence="6 7">
    <name type="scientific">Yoonia litorea</name>
    <dbReference type="NCBI Taxonomy" id="1123755"/>
    <lineage>
        <taxon>Bacteria</taxon>
        <taxon>Pseudomonadati</taxon>
        <taxon>Pseudomonadota</taxon>
        <taxon>Alphaproteobacteria</taxon>
        <taxon>Rhodobacterales</taxon>
        <taxon>Paracoccaceae</taxon>
        <taxon>Yoonia</taxon>
    </lineage>
</organism>
<accession>A0A1I6LGJ8</accession>
<dbReference type="RefSeq" id="WP_090203584.1">
    <property type="nucleotide sequence ID" value="NZ_FOZM01000001.1"/>
</dbReference>
<dbReference type="PANTHER" id="PTHR10827">
    <property type="entry name" value="RETICULOCALBIN"/>
    <property type="match status" value="1"/>
</dbReference>
<evidence type="ECO:0000256" key="3">
    <source>
        <dbReference type="SAM" id="MobiDB-lite"/>
    </source>
</evidence>
<evidence type="ECO:0000256" key="1">
    <source>
        <dbReference type="ARBA" id="ARBA00022723"/>
    </source>
</evidence>
<name>A0A1I6LGJ8_9RHOB</name>
<dbReference type="Pfam" id="PF13202">
    <property type="entry name" value="EF-hand_5"/>
    <property type="match status" value="4"/>
</dbReference>
<dbReference type="GO" id="GO:0005509">
    <property type="term" value="F:calcium ion binding"/>
    <property type="evidence" value="ECO:0007669"/>
    <property type="project" value="InterPro"/>
</dbReference>
<reference evidence="6 7" key="1">
    <citation type="submission" date="2016-10" db="EMBL/GenBank/DDBJ databases">
        <authorList>
            <person name="de Groot N.N."/>
        </authorList>
    </citation>
    <scope>NUCLEOTIDE SEQUENCE [LARGE SCALE GENOMIC DNA]</scope>
    <source>
        <strain evidence="6 7">DSM 29433</strain>
    </source>
</reference>
<dbReference type="PANTHER" id="PTHR10827:SF98">
    <property type="entry name" value="45 KDA CALCIUM-BINDING PROTEIN"/>
    <property type="match status" value="1"/>
</dbReference>
<dbReference type="InterPro" id="IPR011992">
    <property type="entry name" value="EF-hand-dom_pair"/>
</dbReference>
<feature type="region of interest" description="Disordered" evidence="3">
    <location>
        <begin position="126"/>
        <end position="154"/>
    </location>
</feature>
<proteinExistence type="predicted"/>
<dbReference type="EMBL" id="FOZM01000001">
    <property type="protein sequence ID" value="SFS02418.1"/>
    <property type="molecule type" value="Genomic_DNA"/>
</dbReference>
<evidence type="ECO:0000313" key="7">
    <source>
        <dbReference type="Proteomes" id="UP000198926"/>
    </source>
</evidence>
<dbReference type="Gene3D" id="1.10.238.10">
    <property type="entry name" value="EF-hand"/>
    <property type="match status" value="2"/>
</dbReference>
<evidence type="ECO:0000256" key="2">
    <source>
        <dbReference type="ARBA" id="ARBA00022737"/>
    </source>
</evidence>
<dbReference type="InterPro" id="IPR002048">
    <property type="entry name" value="EF_hand_dom"/>
</dbReference>
<dbReference type="AlphaFoldDB" id="A0A1I6LGJ8"/>
<feature type="signal peptide" evidence="4">
    <location>
        <begin position="1"/>
        <end position="23"/>
    </location>
</feature>
<keyword evidence="1" id="KW-0479">Metal-binding</keyword>
<feature type="compositionally biased region" description="Basic and acidic residues" evidence="3">
    <location>
        <begin position="133"/>
        <end position="154"/>
    </location>
</feature>
<keyword evidence="2" id="KW-0677">Repeat</keyword>
<feature type="domain" description="EF-hand" evidence="5">
    <location>
        <begin position="107"/>
        <end position="142"/>
    </location>
</feature>
<dbReference type="PROSITE" id="PS50222">
    <property type="entry name" value="EF_HAND_2"/>
    <property type="match status" value="2"/>
</dbReference>
<feature type="domain" description="EF-hand" evidence="5">
    <location>
        <begin position="47"/>
        <end position="82"/>
    </location>
</feature>
<gene>
    <name evidence="6" type="ORF">SAMN05444714_0512</name>
</gene>
<dbReference type="OrthoDB" id="5470953at2"/>
<dbReference type="SMART" id="SM00054">
    <property type="entry name" value="EFh"/>
    <property type="match status" value="2"/>
</dbReference>
<feature type="chain" id="PRO_5011613400" evidence="4">
    <location>
        <begin position="24"/>
        <end position="154"/>
    </location>
</feature>
<sequence length="154" mass="16729">MRKEISLTALLLAMVVAAGAAQAQGHGNRPSFDALDLNSDGTLSRAELQAQAGLRFETADANGDGALSEDELIAAASSRAQDRIERMMERFDTNGDGLLQQAELPRPGEGRTARMFERVDANRDGLISEDEFEAAKARMQDRRDGRGLPLRDRG</sequence>
<dbReference type="InterPro" id="IPR018247">
    <property type="entry name" value="EF_Hand_1_Ca_BS"/>
</dbReference>
<dbReference type="Proteomes" id="UP000198926">
    <property type="component" value="Unassembled WGS sequence"/>
</dbReference>
<protein>
    <submittedName>
        <fullName evidence="6">EF hand</fullName>
    </submittedName>
</protein>
<dbReference type="SUPFAM" id="SSF47473">
    <property type="entry name" value="EF-hand"/>
    <property type="match status" value="1"/>
</dbReference>